<keyword evidence="5 9" id="KW-0479">Metal-binding</keyword>
<dbReference type="Gene3D" id="3.40.390.30">
    <property type="entry name" value="Metalloproteases ('zincins'), catalytic domain"/>
    <property type="match status" value="1"/>
</dbReference>
<evidence type="ECO:0000256" key="4">
    <source>
        <dbReference type="ARBA" id="ARBA00022722"/>
    </source>
</evidence>
<feature type="binding site" evidence="9">
    <location>
        <position position="143"/>
    </location>
    <ligand>
        <name>Zn(2+)</name>
        <dbReference type="ChEBI" id="CHEBI:29105"/>
        <note>catalytic</note>
    </ligand>
</feature>
<keyword evidence="11" id="KW-1185">Reference proteome</keyword>
<keyword evidence="4 9" id="KW-0540">Nuclease</keyword>
<evidence type="ECO:0000256" key="1">
    <source>
        <dbReference type="ARBA" id="ARBA00010875"/>
    </source>
</evidence>
<evidence type="ECO:0000256" key="5">
    <source>
        <dbReference type="ARBA" id="ARBA00022723"/>
    </source>
</evidence>
<comment type="caution">
    <text evidence="10">The sequence shown here is derived from an EMBL/GenBank/DDBJ whole genome shotgun (WGS) entry which is preliminary data.</text>
</comment>
<evidence type="ECO:0000256" key="8">
    <source>
        <dbReference type="ARBA" id="ARBA00022833"/>
    </source>
</evidence>
<dbReference type="Proteomes" id="UP001597120">
    <property type="component" value="Unassembled WGS sequence"/>
</dbReference>
<dbReference type="PROSITE" id="PS01306">
    <property type="entry name" value="UPF0054"/>
    <property type="match status" value="1"/>
</dbReference>
<dbReference type="HAMAP" id="MF_00009">
    <property type="entry name" value="Endoribonucl_YbeY"/>
    <property type="match status" value="1"/>
</dbReference>
<keyword evidence="3 9" id="KW-0698">rRNA processing</keyword>
<dbReference type="Pfam" id="PF02130">
    <property type="entry name" value="YbeY"/>
    <property type="match status" value="1"/>
</dbReference>
<gene>
    <name evidence="9 10" type="primary">ybeY</name>
    <name evidence="10" type="ORF">ACFQ03_15590</name>
</gene>
<comment type="similarity">
    <text evidence="1 9">Belongs to the endoribonuclease YbeY family.</text>
</comment>
<keyword evidence="2 9" id="KW-0690">Ribosome biogenesis</keyword>
<evidence type="ECO:0000256" key="7">
    <source>
        <dbReference type="ARBA" id="ARBA00022801"/>
    </source>
</evidence>
<evidence type="ECO:0000256" key="3">
    <source>
        <dbReference type="ARBA" id="ARBA00022552"/>
    </source>
</evidence>
<proteinExistence type="inferred from homology"/>
<name>A0ABW3DDF3_9BACL</name>
<evidence type="ECO:0000313" key="10">
    <source>
        <dbReference type="EMBL" id="MFD0870579.1"/>
    </source>
</evidence>
<evidence type="ECO:0000256" key="6">
    <source>
        <dbReference type="ARBA" id="ARBA00022759"/>
    </source>
</evidence>
<evidence type="ECO:0000256" key="2">
    <source>
        <dbReference type="ARBA" id="ARBA00022517"/>
    </source>
</evidence>
<comment type="subcellular location">
    <subcellularLocation>
        <location evidence="9">Cytoplasm</location>
    </subcellularLocation>
</comment>
<reference evidence="11" key="1">
    <citation type="journal article" date="2019" name="Int. J. Syst. Evol. Microbiol.">
        <title>The Global Catalogue of Microorganisms (GCM) 10K type strain sequencing project: providing services to taxonomists for standard genome sequencing and annotation.</title>
        <authorList>
            <consortium name="The Broad Institute Genomics Platform"/>
            <consortium name="The Broad Institute Genome Sequencing Center for Infectious Disease"/>
            <person name="Wu L."/>
            <person name="Ma J."/>
        </authorList>
    </citation>
    <scope>NUCLEOTIDE SEQUENCE [LARGE SCALE GENOMIC DNA]</scope>
    <source>
        <strain evidence="11">CCUG 57263</strain>
    </source>
</reference>
<organism evidence="10 11">
    <name type="scientific">Paenibacillus residui</name>
    <dbReference type="NCBI Taxonomy" id="629724"/>
    <lineage>
        <taxon>Bacteria</taxon>
        <taxon>Bacillati</taxon>
        <taxon>Bacillota</taxon>
        <taxon>Bacilli</taxon>
        <taxon>Bacillales</taxon>
        <taxon>Paenibacillaceae</taxon>
        <taxon>Paenibacillus</taxon>
    </lineage>
</organism>
<dbReference type="PANTHER" id="PTHR46986">
    <property type="entry name" value="ENDORIBONUCLEASE YBEY, CHLOROPLASTIC"/>
    <property type="match status" value="1"/>
</dbReference>
<dbReference type="PANTHER" id="PTHR46986:SF1">
    <property type="entry name" value="ENDORIBONUCLEASE YBEY, CHLOROPLASTIC"/>
    <property type="match status" value="1"/>
</dbReference>
<keyword evidence="6 9" id="KW-0255">Endonuclease</keyword>
<comment type="function">
    <text evidence="9">Single strand-specific metallo-endoribonuclease involved in late-stage 70S ribosome quality control and in maturation of the 3' terminus of the 16S rRNA.</text>
</comment>
<dbReference type="EC" id="3.1.-.-" evidence="9"/>
<dbReference type="InterPro" id="IPR002036">
    <property type="entry name" value="YbeY"/>
</dbReference>
<sequence>MALLLEWSNEQDQLEITPELISMIEELLQIAGKREDIPLGEVALSFVTDEEIRKLNKEYRGLDKPTDVLSFPMMEFGAGELEINYGELEEIASDEDTLGGSLFGADQLGDIIISVPRAIEQAGEYGHSINREIGFLFVHGFLHLIGYDHQTEEEEKRMFRKQEEILQEAGLIR</sequence>
<evidence type="ECO:0000256" key="9">
    <source>
        <dbReference type="HAMAP-Rule" id="MF_00009"/>
    </source>
</evidence>
<accession>A0ABW3DDF3</accession>
<feature type="binding site" evidence="9">
    <location>
        <position position="139"/>
    </location>
    <ligand>
        <name>Zn(2+)</name>
        <dbReference type="ChEBI" id="CHEBI:29105"/>
        <note>catalytic</note>
    </ligand>
</feature>
<protein>
    <recommendedName>
        <fullName evidence="9">Endoribonuclease YbeY</fullName>
        <ecNumber evidence="9">3.1.-.-</ecNumber>
    </recommendedName>
</protein>
<dbReference type="RefSeq" id="WP_379289279.1">
    <property type="nucleotide sequence ID" value="NZ_JBHTIU010000050.1"/>
</dbReference>
<feature type="binding site" evidence="9">
    <location>
        <position position="149"/>
    </location>
    <ligand>
        <name>Zn(2+)</name>
        <dbReference type="ChEBI" id="CHEBI:29105"/>
        <note>catalytic</note>
    </ligand>
</feature>
<dbReference type="InterPro" id="IPR020549">
    <property type="entry name" value="YbeY_CS"/>
</dbReference>
<comment type="cofactor">
    <cofactor evidence="9">
        <name>Zn(2+)</name>
        <dbReference type="ChEBI" id="CHEBI:29105"/>
    </cofactor>
    <text evidence="9">Binds 1 zinc ion.</text>
</comment>
<dbReference type="EMBL" id="JBHTIU010000050">
    <property type="protein sequence ID" value="MFD0870579.1"/>
    <property type="molecule type" value="Genomic_DNA"/>
</dbReference>
<keyword evidence="9" id="KW-0963">Cytoplasm</keyword>
<dbReference type="SUPFAM" id="SSF55486">
    <property type="entry name" value="Metalloproteases ('zincins'), catalytic domain"/>
    <property type="match status" value="1"/>
</dbReference>
<evidence type="ECO:0000313" key="11">
    <source>
        <dbReference type="Proteomes" id="UP001597120"/>
    </source>
</evidence>
<dbReference type="InterPro" id="IPR023091">
    <property type="entry name" value="MetalPrtase_cat_dom_sf_prd"/>
</dbReference>
<dbReference type="NCBIfam" id="TIGR00043">
    <property type="entry name" value="rRNA maturation RNase YbeY"/>
    <property type="match status" value="1"/>
</dbReference>
<keyword evidence="7 9" id="KW-0378">Hydrolase</keyword>
<keyword evidence="8 9" id="KW-0862">Zinc</keyword>